<dbReference type="Gene3D" id="3.90.660.10">
    <property type="match status" value="1"/>
</dbReference>
<feature type="compositionally biased region" description="Acidic residues" evidence="1">
    <location>
        <begin position="79"/>
        <end position="95"/>
    </location>
</feature>
<accession>A0ABD3NPJ5</accession>
<sequence>MPAAAAAARNKTVAIIGCGIAGAAAARTLSEYDDPPMTIHVFDQGRGGVGGRASSRSATTRERTRTRTPMGTSTVVDDGGGEGDHDENDDDANDSGDEKTTTTMMWDHGCQFFRADTPKFRHMVEGWIEMGHVREWNGNFASFPPTMSSDLEFFGLPSNPPFYVGADGMQSVVRGMLDDAARRGRMRRSSGSSSSTLRVYEGTRVARLERAGERWRLHGTSGIAAYPRGRRATGIRI</sequence>
<dbReference type="InterPro" id="IPR036188">
    <property type="entry name" value="FAD/NAD-bd_sf"/>
</dbReference>
<dbReference type="EMBL" id="JALLAZ020001291">
    <property type="protein sequence ID" value="KAL3777423.1"/>
    <property type="molecule type" value="Genomic_DNA"/>
</dbReference>
<evidence type="ECO:0000313" key="2">
    <source>
        <dbReference type="EMBL" id="KAL3777423.1"/>
    </source>
</evidence>
<dbReference type="PRINTS" id="PR00420">
    <property type="entry name" value="RNGMNOXGNASE"/>
</dbReference>
<protein>
    <recommendedName>
        <fullName evidence="4">Amine oxidase domain-containing protein</fullName>
    </recommendedName>
</protein>
<comment type="caution">
    <text evidence="2">The sequence shown here is derived from an EMBL/GenBank/DDBJ whole genome shotgun (WGS) entry which is preliminary data.</text>
</comment>
<evidence type="ECO:0000313" key="3">
    <source>
        <dbReference type="Proteomes" id="UP001530315"/>
    </source>
</evidence>
<organism evidence="2 3">
    <name type="scientific">Stephanodiscus triporus</name>
    <dbReference type="NCBI Taxonomy" id="2934178"/>
    <lineage>
        <taxon>Eukaryota</taxon>
        <taxon>Sar</taxon>
        <taxon>Stramenopiles</taxon>
        <taxon>Ochrophyta</taxon>
        <taxon>Bacillariophyta</taxon>
        <taxon>Coscinodiscophyceae</taxon>
        <taxon>Thalassiosirophycidae</taxon>
        <taxon>Stephanodiscales</taxon>
        <taxon>Stephanodiscaceae</taxon>
        <taxon>Stephanodiscus</taxon>
    </lineage>
</organism>
<feature type="region of interest" description="Disordered" evidence="1">
    <location>
        <begin position="41"/>
        <end position="101"/>
    </location>
</feature>
<name>A0ABD3NPJ5_9STRA</name>
<evidence type="ECO:0008006" key="4">
    <source>
        <dbReference type="Google" id="ProtNLM"/>
    </source>
</evidence>
<feature type="compositionally biased region" description="Low complexity" evidence="1">
    <location>
        <begin position="67"/>
        <end position="77"/>
    </location>
</feature>
<gene>
    <name evidence="2" type="ORF">ACHAW5_010225</name>
</gene>
<reference evidence="2 3" key="1">
    <citation type="submission" date="2024-10" db="EMBL/GenBank/DDBJ databases">
        <title>Updated reference genomes for cyclostephanoid diatoms.</title>
        <authorList>
            <person name="Roberts W.R."/>
            <person name="Alverson A.J."/>
        </authorList>
    </citation>
    <scope>NUCLEOTIDE SEQUENCE [LARGE SCALE GENOMIC DNA]</scope>
    <source>
        <strain evidence="2 3">AJA276-08</strain>
    </source>
</reference>
<dbReference type="Pfam" id="PF13450">
    <property type="entry name" value="NAD_binding_8"/>
    <property type="match status" value="1"/>
</dbReference>
<evidence type="ECO:0000256" key="1">
    <source>
        <dbReference type="SAM" id="MobiDB-lite"/>
    </source>
</evidence>
<dbReference type="PANTHER" id="PTHR16128">
    <property type="entry name" value="FAD/NAD(P)-BINDING OXIDOREDUCTASE FAMILY PROTEIN"/>
    <property type="match status" value="1"/>
</dbReference>
<dbReference type="PANTHER" id="PTHR16128:SF5">
    <property type="entry name" value="FAD_NAD(P)-BINDING OXIDOREDUCTASE FAMILY PROTEIN"/>
    <property type="match status" value="1"/>
</dbReference>
<dbReference type="SUPFAM" id="SSF51905">
    <property type="entry name" value="FAD/NAD(P)-binding domain"/>
    <property type="match status" value="1"/>
</dbReference>
<proteinExistence type="predicted"/>
<keyword evidence="3" id="KW-1185">Reference proteome</keyword>
<dbReference type="Gene3D" id="3.50.50.60">
    <property type="entry name" value="FAD/NAD(P)-binding domain"/>
    <property type="match status" value="1"/>
</dbReference>
<dbReference type="Proteomes" id="UP001530315">
    <property type="component" value="Unassembled WGS sequence"/>
</dbReference>
<dbReference type="AlphaFoldDB" id="A0ABD3NPJ5"/>